<feature type="signal peptide" evidence="4">
    <location>
        <begin position="1"/>
        <end position="23"/>
    </location>
</feature>
<dbReference type="EMBL" id="LT607753">
    <property type="protein sequence ID" value="SCG38982.1"/>
    <property type="molecule type" value="Genomic_DNA"/>
</dbReference>
<dbReference type="InterPro" id="IPR036156">
    <property type="entry name" value="Beta-gal/glucu_dom_sf"/>
</dbReference>
<dbReference type="Gene3D" id="2.60.40.10">
    <property type="entry name" value="Immunoglobulins"/>
    <property type="match status" value="1"/>
</dbReference>
<dbReference type="SUPFAM" id="SSF49303">
    <property type="entry name" value="beta-Galactosidase/glucuronidase domain"/>
    <property type="match status" value="1"/>
</dbReference>
<dbReference type="SUPFAM" id="SSF51445">
    <property type="entry name" value="(Trans)glycosidases"/>
    <property type="match status" value="1"/>
</dbReference>
<protein>
    <submittedName>
        <fullName evidence="7">Beta-glucuronidase</fullName>
    </submittedName>
</protein>
<evidence type="ECO:0000256" key="3">
    <source>
        <dbReference type="ARBA" id="ARBA00023295"/>
    </source>
</evidence>
<dbReference type="InterPro" id="IPR013783">
    <property type="entry name" value="Ig-like_fold"/>
</dbReference>
<dbReference type="InterPro" id="IPR006104">
    <property type="entry name" value="Glyco_hydro_2_N"/>
</dbReference>
<evidence type="ECO:0000256" key="4">
    <source>
        <dbReference type="SAM" id="SignalP"/>
    </source>
</evidence>
<comment type="similarity">
    <text evidence="1">Belongs to the glycosyl hydrolase 2 family.</text>
</comment>
<feature type="domain" description="Glycosyl hydrolases family 2 sugar binding" evidence="6">
    <location>
        <begin position="95"/>
        <end position="274"/>
    </location>
</feature>
<dbReference type="Pfam" id="PF02836">
    <property type="entry name" value="Glyco_hydro_2_C"/>
    <property type="match status" value="1"/>
</dbReference>
<feature type="chain" id="PRO_5039229748" evidence="4">
    <location>
        <begin position="24"/>
        <end position="685"/>
    </location>
</feature>
<keyword evidence="2" id="KW-0378">Hydrolase</keyword>
<proteinExistence type="inferred from homology"/>
<evidence type="ECO:0000259" key="5">
    <source>
        <dbReference type="Pfam" id="PF02836"/>
    </source>
</evidence>
<reference evidence="8" key="1">
    <citation type="submission" date="2016-06" db="EMBL/GenBank/DDBJ databases">
        <authorList>
            <person name="Varghese N."/>
            <person name="Submissions Spin"/>
        </authorList>
    </citation>
    <scope>NUCLEOTIDE SEQUENCE [LARGE SCALE GENOMIC DNA]</scope>
    <source>
        <strain evidence="8">DSM 45161</strain>
    </source>
</reference>
<evidence type="ECO:0000313" key="7">
    <source>
        <dbReference type="EMBL" id="SCG38982.1"/>
    </source>
</evidence>
<dbReference type="AlphaFoldDB" id="A0A1C5GYV0"/>
<evidence type="ECO:0000256" key="1">
    <source>
        <dbReference type="ARBA" id="ARBA00007401"/>
    </source>
</evidence>
<evidence type="ECO:0000259" key="6">
    <source>
        <dbReference type="Pfam" id="PF02837"/>
    </source>
</evidence>
<evidence type="ECO:0000256" key="2">
    <source>
        <dbReference type="ARBA" id="ARBA00022801"/>
    </source>
</evidence>
<keyword evidence="8" id="KW-1185">Reference proteome</keyword>
<dbReference type="InterPro" id="IPR006103">
    <property type="entry name" value="Glyco_hydro_2_cat"/>
</dbReference>
<dbReference type="InterPro" id="IPR051913">
    <property type="entry name" value="GH2_Domain-Containing"/>
</dbReference>
<gene>
    <name evidence="7" type="ORF">GA0070614_0584</name>
</gene>
<sequence length="685" mass="75248">MNLPVRATRRTVLAATAATAATAALPGLTSVAAAAPAGSAHVPVAPVPAVPPHGGREPAGTRIEQIAGTGVVLQYGRVVPSFDGWDRREPTRDYRSLDGRWHFRFDPADEGFNAGWHQPGTGTSGWDSVTVPSSWDLENTPEFGSYSGERFGEGTAFQDGYAWYRTTVRIPANWADRQVRLNFLAVNYKADVWVDGRLIGAHEGGHTPFALPIGDVLTPGATAVIVVRVHRRPSFTDYRTGEGPVSDPLAVPWKPVDYWPYAGITRSVWLEAVPEVSIPKVLVSARDGRLDVRVVVDNRSDREFAGQVVVSPGRKAKAGEVAVPLTVAAGAVAVARVEIAVPDAPTWSCDDPNVLTATAELRTGAPGDRSKRVDQLRTDYGVRTVAVVGSALTVNGVPVFLKGLNWHEETARSGRSMTKQEYDRELKLAREAGANLLRNSVYNRHPYVYQWADRNGVLVMDDIDNMWMNKAQEDIQTRSYGLSRALATMMAWNQHNNPSVILWGLQNESEIDGGGAPVYRAWIKDMKDAVKSVDLQNRPVTWASSSSWDPAFDLADVIGFNEYFGYFYGKDADLGPTLDAVHANHPNKPILITENGTWSFLGNRGSDTEQGTEDWQAASFQAHWAQVTARPEFVAGYTFWVLKDYKQRLGYNEEYNGLSTMGLVGFDSRTRRLVYDAFSDATLPR</sequence>
<keyword evidence="4" id="KW-0732">Signal</keyword>
<dbReference type="SUPFAM" id="SSF49785">
    <property type="entry name" value="Galactose-binding domain-like"/>
    <property type="match status" value="1"/>
</dbReference>
<organism evidence="7 8">
    <name type="scientific">Micromonospora coxensis</name>
    <dbReference type="NCBI Taxonomy" id="356852"/>
    <lineage>
        <taxon>Bacteria</taxon>
        <taxon>Bacillati</taxon>
        <taxon>Actinomycetota</taxon>
        <taxon>Actinomycetes</taxon>
        <taxon>Micromonosporales</taxon>
        <taxon>Micromonosporaceae</taxon>
        <taxon>Micromonospora</taxon>
    </lineage>
</organism>
<dbReference type="Gene3D" id="3.20.20.80">
    <property type="entry name" value="Glycosidases"/>
    <property type="match status" value="1"/>
</dbReference>
<dbReference type="InterPro" id="IPR006311">
    <property type="entry name" value="TAT_signal"/>
</dbReference>
<dbReference type="PANTHER" id="PTHR42732">
    <property type="entry name" value="BETA-GALACTOSIDASE"/>
    <property type="match status" value="1"/>
</dbReference>
<dbReference type="InterPro" id="IPR006101">
    <property type="entry name" value="Glyco_hydro_2"/>
</dbReference>
<dbReference type="PROSITE" id="PS51318">
    <property type="entry name" value="TAT"/>
    <property type="match status" value="1"/>
</dbReference>
<feature type="domain" description="Glycoside hydrolase family 2 catalytic" evidence="5">
    <location>
        <begin position="385"/>
        <end position="648"/>
    </location>
</feature>
<dbReference type="Proteomes" id="UP000198215">
    <property type="component" value="Chromosome I"/>
</dbReference>
<name>A0A1C5GYV0_9ACTN</name>
<dbReference type="PANTHER" id="PTHR42732:SF1">
    <property type="entry name" value="BETA-MANNOSIDASE"/>
    <property type="match status" value="1"/>
</dbReference>
<accession>A0A1C5GYV0</accession>
<dbReference type="OrthoDB" id="9762066at2"/>
<dbReference type="PRINTS" id="PR00132">
    <property type="entry name" value="GLHYDRLASE2"/>
</dbReference>
<dbReference type="Pfam" id="PF02837">
    <property type="entry name" value="Glyco_hydro_2_N"/>
    <property type="match status" value="1"/>
</dbReference>
<dbReference type="GO" id="GO:0005975">
    <property type="term" value="P:carbohydrate metabolic process"/>
    <property type="evidence" value="ECO:0007669"/>
    <property type="project" value="InterPro"/>
</dbReference>
<dbReference type="InterPro" id="IPR008979">
    <property type="entry name" value="Galactose-bd-like_sf"/>
</dbReference>
<dbReference type="InterPro" id="IPR017853">
    <property type="entry name" value="GH"/>
</dbReference>
<dbReference type="Gene3D" id="2.60.120.260">
    <property type="entry name" value="Galactose-binding domain-like"/>
    <property type="match status" value="1"/>
</dbReference>
<evidence type="ECO:0000313" key="8">
    <source>
        <dbReference type="Proteomes" id="UP000198215"/>
    </source>
</evidence>
<dbReference type="GO" id="GO:0004553">
    <property type="term" value="F:hydrolase activity, hydrolyzing O-glycosyl compounds"/>
    <property type="evidence" value="ECO:0007669"/>
    <property type="project" value="InterPro"/>
</dbReference>
<dbReference type="RefSeq" id="WP_088974517.1">
    <property type="nucleotide sequence ID" value="NZ_LT607753.1"/>
</dbReference>
<keyword evidence="3" id="KW-0326">Glycosidase</keyword>